<dbReference type="PANTHER" id="PTHR21047:SF2">
    <property type="entry name" value="THYMIDINE DIPHOSPHO-4-KETO-RHAMNOSE 3,5-EPIMERASE"/>
    <property type="match status" value="1"/>
</dbReference>
<feature type="region of interest" description="Disordered" evidence="2">
    <location>
        <begin position="14"/>
        <end position="36"/>
    </location>
</feature>
<dbReference type="GO" id="GO:0000271">
    <property type="term" value="P:polysaccharide biosynthetic process"/>
    <property type="evidence" value="ECO:0007669"/>
    <property type="project" value="TreeGrafter"/>
</dbReference>
<dbReference type="STRING" id="260086.SAMN05216207_107913"/>
<dbReference type="InterPro" id="IPR011051">
    <property type="entry name" value="RmlC_Cupin_sf"/>
</dbReference>
<evidence type="ECO:0000256" key="2">
    <source>
        <dbReference type="SAM" id="MobiDB-lite"/>
    </source>
</evidence>
<dbReference type="Proteomes" id="UP000199614">
    <property type="component" value="Unassembled WGS sequence"/>
</dbReference>
<keyword evidence="4" id="KW-1185">Reference proteome</keyword>
<dbReference type="RefSeq" id="WP_093356682.1">
    <property type="nucleotide sequence ID" value="NZ_FOUY01000079.1"/>
</dbReference>
<dbReference type="AlphaFoldDB" id="A0A1I5HZ45"/>
<dbReference type="OrthoDB" id="3575187at2"/>
<gene>
    <name evidence="3" type="ORF">SAMN05216207_107913</name>
</gene>
<dbReference type="PANTHER" id="PTHR21047">
    <property type="entry name" value="DTDP-6-DEOXY-D-GLUCOSE-3,5 EPIMERASE"/>
    <property type="match status" value="1"/>
</dbReference>
<name>A0A1I5HZ45_PSUAM</name>
<dbReference type="Pfam" id="PF00908">
    <property type="entry name" value="dTDP_sugar_isom"/>
    <property type="match status" value="1"/>
</dbReference>
<dbReference type="SUPFAM" id="SSF51182">
    <property type="entry name" value="RmlC-like cupins"/>
    <property type="match status" value="1"/>
</dbReference>
<dbReference type="InterPro" id="IPR014710">
    <property type="entry name" value="RmlC-like_jellyroll"/>
</dbReference>
<evidence type="ECO:0000313" key="3">
    <source>
        <dbReference type="EMBL" id="SFO53156.1"/>
    </source>
</evidence>
<evidence type="ECO:0000256" key="1">
    <source>
        <dbReference type="ARBA" id="ARBA00010154"/>
    </source>
</evidence>
<protein>
    <submittedName>
        <fullName evidence="3">dTDP-4-dehydrorhamnose 3,5-epimerase</fullName>
    </submittedName>
</protein>
<organism evidence="3 4">
    <name type="scientific">Pseudonocardia ammonioxydans</name>
    <dbReference type="NCBI Taxonomy" id="260086"/>
    <lineage>
        <taxon>Bacteria</taxon>
        <taxon>Bacillati</taxon>
        <taxon>Actinomycetota</taxon>
        <taxon>Actinomycetes</taxon>
        <taxon>Pseudonocardiales</taxon>
        <taxon>Pseudonocardiaceae</taxon>
        <taxon>Pseudonocardia</taxon>
    </lineage>
</organism>
<accession>A0A1I5HZ45</accession>
<proteinExistence type="inferred from homology"/>
<dbReference type="GO" id="GO:0005829">
    <property type="term" value="C:cytosol"/>
    <property type="evidence" value="ECO:0007669"/>
    <property type="project" value="TreeGrafter"/>
</dbReference>
<dbReference type="EMBL" id="FOUY01000079">
    <property type="protein sequence ID" value="SFO53156.1"/>
    <property type="molecule type" value="Genomic_DNA"/>
</dbReference>
<sequence>MHVLRTVVPDALLLDPGTTPAARPAGHTGHTDTTPTAGFVVHRRRRPAHDAVHGLHAHPDEPTLLGVPRGTGYAVLVDTRPASATFGRLAVALLDGPRTLLVPPGCLYGVQALCPGTLVELRSPARPSRRERITVDPDDPDLNIRWLRPLPARTPDADRSWAGLCSRLGAPTGPRREHVSLW</sequence>
<dbReference type="Gene3D" id="2.60.120.10">
    <property type="entry name" value="Jelly Rolls"/>
    <property type="match status" value="1"/>
</dbReference>
<reference evidence="3 4" key="1">
    <citation type="submission" date="2016-10" db="EMBL/GenBank/DDBJ databases">
        <authorList>
            <person name="de Groot N.N."/>
        </authorList>
    </citation>
    <scope>NUCLEOTIDE SEQUENCE [LARGE SCALE GENOMIC DNA]</scope>
    <source>
        <strain evidence="3 4">CGMCC 4.1877</strain>
    </source>
</reference>
<dbReference type="GO" id="GO:0008830">
    <property type="term" value="F:dTDP-4-dehydrorhamnose 3,5-epimerase activity"/>
    <property type="evidence" value="ECO:0007669"/>
    <property type="project" value="InterPro"/>
</dbReference>
<comment type="similarity">
    <text evidence="1">Belongs to the dTDP-4-dehydrorhamnose 3,5-epimerase family.</text>
</comment>
<evidence type="ECO:0000313" key="4">
    <source>
        <dbReference type="Proteomes" id="UP000199614"/>
    </source>
</evidence>
<dbReference type="InterPro" id="IPR000888">
    <property type="entry name" value="RmlC-like"/>
</dbReference>